<dbReference type="InParanoid" id="A0A218Z8D4"/>
<gene>
    <name evidence="2" type="ORF">B2J93_9306</name>
</gene>
<sequence length="119" mass="12995">MEAVRSRITKSSNCNVLPGHPYHPNILKNVIIPCLWILADPADCTLGSSFRLPPWALNVSWTTSEQSPARTEQDREPAFKSPARDEDLADMLASKNGLDVYSRSPGIGDSSSVWAIVAS</sequence>
<reference evidence="2 3" key="1">
    <citation type="submission" date="2017-04" db="EMBL/GenBank/DDBJ databases">
        <title>Draft genome sequence of Marssonina coronaria NL1: causal agent of apple blotch.</title>
        <authorList>
            <person name="Cheng Q."/>
        </authorList>
    </citation>
    <scope>NUCLEOTIDE SEQUENCE [LARGE SCALE GENOMIC DNA]</scope>
    <source>
        <strain evidence="2 3">NL1</strain>
    </source>
</reference>
<accession>A0A218Z8D4</accession>
<protein>
    <submittedName>
        <fullName evidence="2">Uncharacterized protein</fullName>
    </submittedName>
</protein>
<organism evidence="2 3">
    <name type="scientific">Diplocarpon coronariae</name>
    <dbReference type="NCBI Taxonomy" id="2795749"/>
    <lineage>
        <taxon>Eukaryota</taxon>
        <taxon>Fungi</taxon>
        <taxon>Dikarya</taxon>
        <taxon>Ascomycota</taxon>
        <taxon>Pezizomycotina</taxon>
        <taxon>Leotiomycetes</taxon>
        <taxon>Helotiales</taxon>
        <taxon>Drepanopezizaceae</taxon>
        <taxon>Diplocarpon</taxon>
    </lineage>
</organism>
<dbReference type="Proteomes" id="UP000242519">
    <property type="component" value="Unassembled WGS sequence"/>
</dbReference>
<evidence type="ECO:0000256" key="1">
    <source>
        <dbReference type="SAM" id="MobiDB-lite"/>
    </source>
</evidence>
<feature type="compositionally biased region" description="Basic and acidic residues" evidence="1">
    <location>
        <begin position="71"/>
        <end position="84"/>
    </location>
</feature>
<dbReference type="EMBL" id="MZNU01000116">
    <property type="protein sequence ID" value="OWP04238.1"/>
    <property type="molecule type" value="Genomic_DNA"/>
</dbReference>
<feature type="region of interest" description="Disordered" evidence="1">
    <location>
        <begin position="63"/>
        <end position="84"/>
    </location>
</feature>
<proteinExistence type="predicted"/>
<evidence type="ECO:0000313" key="3">
    <source>
        <dbReference type="Proteomes" id="UP000242519"/>
    </source>
</evidence>
<name>A0A218Z8D4_9HELO</name>
<comment type="caution">
    <text evidence="2">The sequence shown here is derived from an EMBL/GenBank/DDBJ whole genome shotgun (WGS) entry which is preliminary data.</text>
</comment>
<evidence type="ECO:0000313" key="2">
    <source>
        <dbReference type="EMBL" id="OWP04238.1"/>
    </source>
</evidence>
<keyword evidence="3" id="KW-1185">Reference proteome</keyword>
<dbReference type="AlphaFoldDB" id="A0A218Z8D4"/>